<keyword evidence="5" id="KW-1185">Reference proteome</keyword>
<evidence type="ECO:0000256" key="1">
    <source>
        <dbReference type="ARBA" id="ARBA00022801"/>
    </source>
</evidence>
<evidence type="ECO:0000256" key="2">
    <source>
        <dbReference type="ARBA" id="ARBA00038358"/>
    </source>
</evidence>
<name>A0A1H0EH16_9HYPH</name>
<evidence type="ECO:0000313" key="4">
    <source>
        <dbReference type="EMBL" id="SDN81569.1"/>
    </source>
</evidence>
<feature type="binding site" evidence="3">
    <location>
        <position position="351"/>
    </location>
    <ligand>
        <name>substrate</name>
    </ligand>
</feature>
<evidence type="ECO:0000256" key="3">
    <source>
        <dbReference type="PIRSR" id="PIRSR610905-2"/>
    </source>
</evidence>
<dbReference type="Pfam" id="PF07470">
    <property type="entry name" value="Glyco_hydro_88"/>
    <property type="match status" value="1"/>
</dbReference>
<dbReference type="InterPro" id="IPR012341">
    <property type="entry name" value="6hp_glycosidase-like_sf"/>
</dbReference>
<dbReference type="PANTHER" id="PTHR36845">
    <property type="entry name" value="HYDROLASE, PUTATIVE (AFU_ORTHOLOGUE AFUA_7G05090)-RELATED"/>
    <property type="match status" value="1"/>
</dbReference>
<evidence type="ECO:0000313" key="5">
    <source>
        <dbReference type="Proteomes" id="UP000198793"/>
    </source>
</evidence>
<gene>
    <name evidence="4" type="ORF">SAMN05192530_10232</name>
</gene>
<protein>
    <submittedName>
        <fullName evidence="4">Unsaturated chondroitin disaccharide hydrolase</fullName>
    </submittedName>
</protein>
<comment type="similarity">
    <text evidence="2">Belongs to the glycosyl hydrolase 88 family.</text>
</comment>
<organism evidence="4 5">
    <name type="scientific">Aureimonas jatrophae</name>
    <dbReference type="NCBI Taxonomy" id="1166073"/>
    <lineage>
        <taxon>Bacteria</taxon>
        <taxon>Pseudomonadati</taxon>
        <taxon>Pseudomonadota</taxon>
        <taxon>Alphaproteobacteria</taxon>
        <taxon>Hyphomicrobiales</taxon>
        <taxon>Aurantimonadaceae</taxon>
        <taxon>Aureimonas</taxon>
    </lineage>
</organism>
<dbReference type="EMBL" id="FNIT01000002">
    <property type="protein sequence ID" value="SDN81569.1"/>
    <property type="molecule type" value="Genomic_DNA"/>
</dbReference>
<feature type="binding site" evidence="3">
    <location>
        <position position="215"/>
    </location>
    <ligand>
        <name>substrate</name>
    </ligand>
</feature>
<dbReference type="Gene3D" id="1.50.10.10">
    <property type="match status" value="1"/>
</dbReference>
<dbReference type="GO" id="GO:0052757">
    <property type="term" value="F:chondroitin hydrolase activity"/>
    <property type="evidence" value="ECO:0007669"/>
    <property type="project" value="TreeGrafter"/>
</dbReference>
<feature type="binding site" evidence="3">
    <location>
        <position position="227"/>
    </location>
    <ligand>
        <name>substrate</name>
    </ligand>
</feature>
<dbReference type="AlphaFoldDB" id="A0A1H0EH16"/>
<dbReference type="GO" id="GO:0000272">
    <property type="term" value="P:polysaccharide catabolic process"/>
    <property type="evidence" value="ECO:0007669"/>
    <property type="project" value="TreeGrafter"/>
</dbReference>
<feature type="binding site" evidence="3">
    <location>
        <position position="231"/>
    </location>
    <ligand>
        <name>substrate</name>
    </ligand>
</feature>
<dbReference type="SUPFAM" id="SSF48208">
    <property type="entry name" value="Six-hairpin glycosidases"/>
    <property type="match status" value="1"/>
</dbReference>
<feature type="binding site" evidence="3">
    <location>
        <position position="155"/>
    </location>
    <ligand>
        <name>substrate</name>
    </ligand>
</feature>
<dbReference type="RefSeq" id="WP_210184145.1">
    <property type="nucleotide sequence ID" value="NZ_FNIT01000002.1"/>
</dbReference>
<keyword evidence="1 4" id="KW-0378">Hydrolase</keyword>
<accession>A0A1H0EH16</accession>
<dbReference type="InterPro" id="IPR008928">
    <property type="entry name" value="6-hairpin_glycosidase_sf"/>
</dbReference>
<dbReference type="InterPro" id="IPR052369">
    <property type="entry name" value="UG_Glycosaminoglycan_Hydrolase"/>
</dbReference>
<dbReference type="Proteomes" id="UP000198793">
    <property type="component" value="Unassembled WGS sequence"/>
</dbReference>
<sequence length="381" mass="41509">MGAPSTVDLELAIDAMLARVRNVANSGLDGFPHHGDTRTGRWTTTPNGFWTGGFWVGELWLAAAYSSDHWFGAKAEEWLAKLDGRVHSDTVFRGFLFYYSAVTGAELFGSDRARELAIDCAQSLAATFDETARILPLGSTAEEAHTVGASEANVDGLTASPLLLWASRETGDDELARVAIEHAYRTADYCVLADASVIQSASFDPNNGNLIRRYTHKGYADDSVWTRAQAWAMLGYTLCAGFRSDEKRLLDLAERTTDWWLDHVPSDGVAYWDFSAPVTPQTMRDTSGTAIAAAAMLKLARLVDDEQKRKRYENAARLSVDALVSDYLTPAGSTDGVPAGILTKGCFDPKSGTAIDSELIWGDYFLLESLGVLTGRLKTLI</sequence>
<dbReference type="PANTHER" id="PTHR36845:SF1">
    <property type="entry name" value="HYDROLASE, PUTATIVE (AFU_ORTHOLOGUE AFUA_7G05090)-RELATED"/>
    <property type="match status" value="1"/>
</dbReference>
<dbReference type="STRING" id="1166073.SAMN05192530_10232"/>
<proteinExistence type="inferred from homology"/>
<reference evidence="4 5" key="1">
    <citation type="submission" date="2016-10" db="EMBL/GenBank/DDBJ databases">
        <authorList>
            <person name="de Groot N.N."/>
        </authorList>
    </citation>
    <scope>NUCLEOTIDE SEQUENCE [LARGE SCALE GENOMIC DNA]</scope>
    <source>
        <strain evidence="5">L7-484,KACC 16230,DSM 25025</strain>
    </source>
</reference>
<dbReference type="InterPro" id="IPR010905">
    <property type="entry name" value="Glyco_hydro_88"/>
</dbReference>